<name>K6D0R4_9BACI</name>
<organism evidence="1 2">
    <name type="scientific">Neobacillus bataviensis LMG 21833</name>
    <dbReference type="NCBI Taxonomy" id="1117379"/>
    <lineage>
        <taxon>Bacteria</taxon>
        <taxon>Bacillati</taxon>
        <taxon>Bacillota</taxon>
        <taxon>Bacilli</taxon>
        <taxon>Bacillales</taxon>
        <taxon>Bacillaceae</taxon>
        <taxon>Neobacillus</taxon>
    </lineage>
</organism>
<dbReference type="EMBL" id="AJLS01000122">
    <property type="protein sequence ID" value="EKN66052.1"/>
    <property type="molecule type" value="Genomic_DNA"/>
</dbReference>
<dbReference type="AlphaFoldDB" id="K6D0R4"/>
<reference evidence="1 2" key="1">
    <citation type="journal article" date="2012" name="Front. Microbiol.">
        <title>Redundancy and modularity in membrane-associated dissimilatory nitrate reduction in Bacillus.</title>
        <authorList>
            <person name="Heylen K."/>
            <person name="Keltjens J."/>
        </authorList>
    </citation>
    <scope>NUCLEOTIDE SEQUENCE [LARGE SCALE GENOMIC DNA]</scope>
    <source>
        <strain evidence="2">LMG 21833T</strain>
    </source>
</reference>
<evidence type="ECO:0000313" key="1">
    <source>
        <dbReference type="EMBL" id="EKN66052.1"/>
    </source>
</evidence>
<dbReference type="STRING" id="1117379.BABA_17452"/>
<accession>K6D0R4</accession>
<keyword evidence="2" id="KW-1185">Reference proteome</keyword>
<comment type="caution">
    <text evidence="1">The sequence shown here is derived from an EMBL/GenBank/DDBJ whole genome shotgun (WGS) entry which is preliminary data.</text>
</comment>
<gene>
    <name evidence="1" type="ORF">BABA_17452</name>
</gene>
<proteinExistence type="predicted"/>
<dbReference type="RefSeq" id="WP_007086484.1">
    <property type="nucleotide sequence ID" value="NZ_AJLS01000122.1"/>
</dbReference>
<dbReference type="OrthoDB" id="2942212at2"/>
<protein>
    <submittedName>
        <fullName evidence="1">Uncharacterized protein</fullName>
    </submittedName>
</protein>
<evidence type="ECO:0000313" key="2">
    <source>
        <dbReference type="Proteomes" id="UP000006316"/>
    </source>
</evidence>
<dbReference type="eggNOG" id="ENOG5031SQ8">
    <property type="taxonomic scope" value="Bacteria"/>
</dbReference>
<dbReference type="Proteomes" id="UP000006316">
    <property type="component" value="Unassembled WGS sequence"/>
</dbReference>
<sequence>MFIPLIINPVQVKYVRTVVGWYNVYLAGEDKPFANLSPDQFFALFPQVSKKARYGCDVMDPDCAHSLSKTA</sequence>